<dbReference type="Proteomes" id="UP000324222">
    <property type="component" value="Unassembled WGS sequence"/>
</dbReference>
<evidence type="ECO:0000313" key="2">
    <source>
        <dbReference type="Proteomes" id="UP000324222"/>
    </source>
</evidence>
<proteinExistence type="predicted"/>
<comment type="caution">
    <text evidence="1">The sequence shown here is derived from an EMBL/GenBank/DDBJ whole genome shotgun (WGS) entry which is preliminary data.</text>
</comment>
<protein>
    <submittedName>
        <fullName evidence="1">Uncharacterized protein</fullName>
    </submittedName>
</protein>
<accession>A0A5B7ECM3</accession>
<sequence length="94" mass="10610">MKEDQLRFFEEDKRGLHWELLSRSPQGLPFRDLALKLEGAGDAVLGDQKLAATGSRPESLQDLEEIFNWTSEAKFEMPCQRRDSCAHLSASDSA</sequence>
<gene>
    <name evidence="1" type="ORF">E2C01_025312</name>
</gene>
<name>A0A5B7ECM3_PORTR</name>
<evidence type="ECO:0000313" key="1">
    <source>
        <dbReference type="EMBL" id="MPC32010.1"/>
    </source>
</evidence>
<reference evidence="1 2" key="1">
    <citation type="submission" date="2019-05" db="EMBL/GenBank/DDBJ databases">
        <title>Another draft genome of Portunus trituberculatus and its Hox gene families provides insights of decapod evolution.</title>
        <authorList>
            <person name="Jeong J.-H."/>
            <person name="Song I."/>
            <person name="Kim S."/>
            <person name="Choi T."/>
            <person name="Kim D."/>
            <person name="Ryu S."/>
            <person name="Kim W."/>
        </authorList>
    </citation>
    <scope>NUCLEOTIDE SEQUENCE [LARGE SCALE GENOMIC DNA]</scope>
    <source>
        <tissue evidence="1">Muscle</tissue>
    </source>
</reference>
<keyword evidence="2" id="KW-1185">Reference proteome</keyword>
<dbReference type="EMBL" id="VSRR010002544">
    <property type="protein sequence ID" value="MPC32010.1"/>
    <property type="molecule type" value="Genomic_DNA"/>
</dbReference>
<dbReference type="AlphaFoldDB" id="A0A5B7ECM3"/>
<organism evidence="1 2">
    <name type="scientific">Portunus trituberculatus</name>
    <name type="common">Swimming crab</name>
    <name type="synonym">Neptunus trituberculatus</name>
    <dbReference type="NCBI Taxonomy" id="210409"/>
    <lineage>
        <taxon>Eukaryota</taxon>
        <taxon>Metazoa</taxon>
        <taxon>Ecdysozoa</taxon>
        <taxon>Arthropoda</taxon>
        <taxon>Crustacea</taxon>
        <taxon>Multicrustacea</taxon>
        <taxon>Malacostraca</taxon>
        <taxon>Eumalacostraca</taxon>
        <taxon>Eucarida</taxon>
        <taxon>Decapoda</taxon>
        <taxon>Pleocyemata</taxon>
        <taxon>Brachyura</taxon>
        <taxon>Eubrachyura</taxon>
        <taxon>Portunoidea</taxon>
        <taxon>Portunidae</taxon>
        <taxon>Portuninae</taxon>
        <taxon>Portunus</taxon>
    </lineage>
</organism>